<feature type="non-terminal residue" evidence="1">
    <location>
        <position position="62"/>
    </location>
</feature>
<dbReference type="AlphaFoldDB" id="A0A2M7GZJ5"/>
<proteinExistence type="predicted"/>
<dbReference type="Proteomes" id="UP000230025">
    <property type="component" value="Unassembled WGS sequence"/>
</dbReference>
<name>A0A2M7GZJ5_9BACT</name>
<organism evidence="1 2">
    <name type="scientific">bacterium (Candidatus Ratteibacteria) CG15_BIG_FIL_POST_REV_8_21_14_020_41_12</name>
    <dbReference type="NCBI Taxonomy" id="2014291"/>
    <lineage>
        <taxon>Bacteria</taxon>
        <taxon>Candidatus Ratteibacteria</taxon>
    </lineage>
</organism>
<evidence type="ECO:0000313" key="2">
    <source>
        <dbReference type="Proteomes" id="UP000230025"/>
    </source>
</evidence>
<reference evidence="2" key="1">
    <citation type="submission" date="2017-09" db="EMBL/GenBank/DDBJ databases">
        <title>Depth-based differentiation of microbial function through sediment-hosted aquifers and enrichment of novel symbionts in the deep terrestrial subsurface.</title>
        <authorList>
            <person name="Probst A.J."/>
            <person name="Ladd B."/>
            <person name="Jarett J.K."/>
            <person name="Geller-Mcgrath D.E."/>
            <person name="Sieber C.M.K."/>
            <person name="Emerson J.B."/>
            <person name="Anantharaman K."/>
            <person name="Thomas B.C."/>
            <person name="Malmstrom R."/>
            <person name="Stieglmeier M."/>
            <person name="Klingl A."/>
            <person name="Woyke T."/>
            <person name="Ryan C.M."/>
            <person name="Banfield J.F."/>
        </authorList>
    </citation>
    <scope>NUCLEOTIDE SEQUENCE [LARGE SCALE GENOMIC DNA]</scope>
</reference>
<protein>
    <submittedName>
        <fullName evidence="1">Uncharacterized protein</fullName>
    </submittedName>
</protein>
<comment type="caution">
    <text evidence="1">The sequence shown here is derived from an EMBL/GenBank/DDBJ whole genome shotgun (WGS) entry which is preliminary data.</text>
</comment>
<gene>
    <name evidence="1" type="ORF">COW28_02095</name>
</gene>
<evidence type="ECO:0000313" key="1">
    <source>
        <dbReference type="EMBL" id="PIW33914.1"/>
    </source>
</evidence>
<accession>A0A2M7GZJ5</accession>
<dbReference type="EMBL" id="PFFY01000094">
    <property type="protein sequence ID" value="PIW33914.1"/>
    <property type="molecule type" value="Genomic_DNA"/>
</dbReference>
<sequence length="62" mass="6924">MEINLLVILDSSDKENYRIAKGTVSLFLKHFGIPYQELDLVKEESINFNASGILIAQEGLGK</sequence>